<evidence type="ECO:0000313" key="1">
    <source>
        <dbReference type="EMBL" id="OUC99294.1"/>
    </source>
</evidence>
<organism evidence="1 2">
    <name type="scientific">Streptosporangium minutum</name>
    <dbReference type="NCBI Taxonomy" id="569862"/>
    <lineage>
        <taxon>Bacteria</taxon>
        <taxon>Bacillati</taxon>
        <taxon>Actinomycetota</taxon>
        <taxon>Actinomycetes</taxon>
        <taxon>Streptosporangiales</taxon>
        <taxon>Streptosporangiaceae</taxon>
        <taxon>Streptosporangium</taxon>
    </lineage>
</organism>
<proteinExistence type="predicted"/>
<dbReference type="EMBL" id="NGFP01000009">
    <property type="protein sequence ID" value="OUC99294.1"/>
    <property type="molecule type" value="Genomic_DNA"/>
</dbReference>
<name>A0A243RVS8_9ACTN</name>
<dbReference type="Proteomes" id="UP000194761">
    <property type="component" value="Unassembled WGS sequence"/>
</dbReference>
<accession>A0A243RVS8</accession>
<sequence>MLLDVAVVECDSHAWERDAAANPPTWLTKPCPAWCTEQHRGGDHPDDRQHTSVIHSTDLLTMDFENFGSPTKPEHRPVSLMTDLVQGHLEAEPRICLNDSTDKGTSYYLSLAEAEEIAAHLLQLVAAGRGRTAHQGEDAA</sequence>
<gene>
    <name evidence="1" type="ORF">CA984_03550</name>
</gene>
<keyword evidence="2" id="KW-1185">Reference proteome</keyword>
<reference evidence="1 2" key="1">
    <citation type="submission" date="2017-05" db="EMBL/GenBank/DDBJ databases">
        <title>Biotechnological potential of actinobacteria isolated from South African environments.</title>
        <authorList>
            <person name="Le Roes-Hill M."/>
            <person name="Prins A."/>
            <person name="Durrell K.A."/>
        </authorList>
    </citation>
    <scope>NUCLEOTIDE SEQUENCE [LARGE SCALE GENOMIC DNA]</scope>
    <source>
        <strain evidence="1">M26</strain>
    </source>
</reference>
<comment type="caution">
    <text evidence="1">The sequence shown here is derived from an EMBL/GenBank/DDBJ whole genome shotgun (WGS) entry which is preliminary data.</text>
</comment>
<dbReference type="Pfam" id="PF21848">
    <property type="entry name" value="DUF6907"/>
    <property type="match status" value="1"/>
</dbReference>
<evidence type="ECO:0000313" key="2">
    <source>
        <dbReference type="Proteomes" id="UP000194761"/>
    </source>
</evidence>
<dbReference type="AlphaFoldDB" id="A0A243RVS8"/>
<protein>
    <submittedName>
        <fullName evidence="1">Uncharacterized protein</fullName>
    </submittedName>
</protein>
<dbReference type="InterPro" id="IPR054202">
    <property type="entry name" value="DUF6907"/>
</dbReference>